<keyword evidence="2" id="KW-1185">Reference proteome</keyword>
<proteinExistence type="predicted"/>
<evidence type="ECO:0000313" key="1">
    <source>
        <dbReference type="EMBL" id="KJF18812.1"/>
    </source>
</evidence>
<organism evidence="1 2">
    <name type="scientific">Acidithrix ferrooxidans</name>
    <dbReference type="NCBI Taxonomy" id="1280514"/>
    <lineage>
        <taxon>Bacteria</taxon>
        <taxon>Bacillati</taxon>
        <taxon>Actinomycetota</taxon>
        <taxon>Acidimicrobiia</taxon>
        <taxon>Acidimicrobiales</taxon>
        <taxon>Acidimicrobiaceae</taxon>
        <taxon>Acidithrix</taxon>
    </lineage>
</organism>
<accession>A0A0D8HM17</accession>
<comment type="caution">
    <text evidence="1">The sequence shown here is derived from an EMBL/GenBank/DDBJ whole genome shotgun (WGS) entry which is preliminary data.</text>
</comment>
<name>A0A0D8HM17_9ACTN</name>
<sequence length="78" mass="8874">MVVGRVSSLVRTSLLIRFRKSSMLSIGRFRANESPSEGYIYLSARLLADRFGSMKYESVTRANLCYPKHFEINRGGIL</sequence>
<evidence type="ECO:0000313" key="2">
    <source>
        <dbReference type="Proteomes" id="UP000032360"/>
    </source>
</evidence>
<dbReference type="AlphaFoldDB" id="A0A0D8HM17"/>
<gene>
    <name evidence="1" type="ORF">AXFE_03080</name>
</gene>
<reference evidence="1 2" key="1">
    <citation type="submission" date="2015-01" db="EMBL/GenBank/DDBJ databases">
        <title>Draft genome of the acidophilic iron oxidizer Acidithrix ferrooxidans strain Py-F3.</title>
        <authorList>
            <person name="Poehlein A."/>
            <person name="Eisen S."/>
            <person name="Schloemann M."/>
            <person name="Johnson B.D."/>
            <person name="Daniel R."/>
            <person name="Muehling M."/>
        </authorList>
    </citation>
    <scope>NUCLEOTIDE SEQUENCE [LARGE SCALE GENOMIC DNA]</scope>
    <source>
        <strain evidence="1 2">Py-F3</strain>
    </source>
</reference>
<dbReference type="EMBL" id="JXYS01000005">
    <property type="protein sequence ID" value="KJF18812.1"/>
    <property type="molecule type" value="Genomic_DNA"/>
</dbReference>
<protein>
    <submittedName>
        <fullName evidence="1">Uncharacterized protein</fullName>
    </submittedName>
</protein>
<dbReference type="Proteomes" id="UP000032360">
    <property type="component" value="Unassembled WGS sequence"/>
</dbReference>